<proteinExistence type="predicted"/>
<dbReference type="AlphaFoldDB" id="U9TL89"/>
<sequence>MDIHNPIVASAIIEDEILDIFQWILITLFDETDINPEIIFTNSNPSLISAIKEIHPNTNYLLCIFHIDLNFHKKLKELFES</sequence>
<accession>U9TL89</accession>
<feature type="domain" description="MULE transposase" evidence="1">
    <location>
        <begin position="8"/>
        <end position="67"/>
    </location>
</feature>
<evidence type="ECO:0000259" key="1">
    <source>
        <dbReference type="Pfam" id="PF10551"/>
    </source>
</evidence>
<evidence type="ECO:0000313" key="2">
    <source>
        <dbReference type="EMBL" id="ESA08925.1"/>
    </source>
</evidence>
<organism evidence="2">
    <name type="scientific">Rhizophagus irregularis (strain DAOM 181602 / DAOM 197198 / MUCL 43194)</name>
    <name type="common">Arbuscular mycorrhizal fungus</name>
    <name type="synonym">Glomus intraradices</name>
    <dbReference type="NCBI Taxonomy" id="747089"/>
    <lineage>
        <taxon>Eukaryota</taxon>
        <taxon>Fungi</taxon>
        <taxon>Fungi incertae sedis</taxon>
        <taxon>Mucoromycota</taxon>
        <taxon>Glomeromycotina</taxon>
        <taxon>Glomeromycetes</taxon>
        <taxon>Glomerales</taxon>
        <taxon>Glomeraceae</taxon>
        <taxon>Rhizophagus</taxon>
    </lineage>
</organism>
<protein>
    <recommendedName>
        <fullName evidence="1">MULE transposase domain-containing protein</fullName>
    </recommendedName>
</protein>
<reference evidence="2" key="1">
    <citation type="submission" date="2013-07" db="EMBL/GenBank/DDBJ databases">
        <title>The genome of an arbuscular mycorrhizal fungus provides insights into the evolution of the oldest plant symbiosis.</title>
        <authorList>
            <consortium name="DOE Joint Genome Institute"/>
            <person name="Tisserant E."/>
            <person name="Malbreil M."/>
            <person name="Kuo A."/>
            <person name="Kohler A."/>
            <person name="Symeonidi A."/>
            <person name="Balestrini R."/>
            <person name="Charron P."/>
            <person name="Duensing N."/>
            <person name="Frei-dit-Frey N."/>
            <person name="Gianinazzi-Pearson V."/>
            <person name="Gilbert B."/>
            <person name="Handa Y."/>
            <person name="Hijri M."/>
            <person name="Kaul R."/>
            <person name="Kawaguchi M."/>
            <person name="Krajinski F."/>
            <person name="Lammers P."/>
            <person name="Lapierre D."/>
            <person name="Masclaux F.G."/>
            <person name="Murat C."/>
            <person name="Morin E."/>
            <person name="Ndikumana S."/>
            <person name="Pagni M."/>
            <person name="Petitpierre D."/>
            <person name="Requena N."/>
            <person name="Rosikiewicz P."/>
            <person name="Riley R."/>
            <person name="Saito K."/>
            <person name="San Clemente H."/>
            <person name="Shapiro H."/>
            <person name="van Tuinen D."/>
            <person name="Becard G."/>
            <person name="Bonfante P."/>
            <person name="Paszkowski U."/>
            <person name="Shachar-Hill Y."/>
            <person name="Young J.P."/>
            <person name="Sanders I.R."/>
            <person name="Henrissat B."/>
            <person name="Rensing S.A."/>
            <person name="Grigoriev I.V."/>
            <person name="Corradi N."/>
            <person name="Roux C."/>
            <person name="Martin F."/>
        </authorList>
    </citation>
    <scope>NUCLEOTIDE SEQUENCE</scope>
    <source>
        <strain evidence="2">DAOM 197198</strain>
    </source>
</reference>
<name>U9TL89_RHIID</name>
<gene>
    <name evidence="2" type="ORF">GLOINDRAFT_31154</name>
</gene>
<dbReference type="Pfam" id="PF10551">
    <property type="entry name" value="MULE"/>
    <property type="match status" value="1"/>
</dbReference>
<dbReference type="HOGENOM" id="CLU_2575079_0_0_1"/>
<dbReference type="EMBL" id="KI288680">
    <property type="protein sequence ID" value="ESA08925.1"/>
    <property type="molecule type" value="Genomic_DNA"/>
</dbReference>
<dbReference type="InterPro" id="IPR018289">
    <property type="entry name" value="MULE_transposase_dom"/>
</dbReference>